<evidence type="ECO:0000256" key="3">
    <source>
        <dbReference type="SAM" id="SignalP"/>
    </source>
</evidence>
<reference evidence="4 5" key="1">
    <citation type="submission" date="2018-12" db="EMBL/GenBank/DDBJ databases">
        <authorList>
            <consortium name="Pathogen Informatics"/>
        </authorList>
    </citation>
    <scope>NUCLEOTIDE SEQUENCE [LARGE SCALE GENOMIC DNA]</scope>
    <source>
        <strain evidence="4 5">NCTC11214</strain>
    </source>
</reference>
<protein>
    <submittedName>
        <fullName evidence="4">Periplasmic AppA protein</fullName>
    </submittedName>
</protein>
<evidence type="ECO:0000256" key="1">
    <source>
        <dbReference type="ARBA" id="ARBA00005375"/>
    </source>
</evidence>
<evidence type="ECO:0000313" key="4">
    <source>
        <dbReference type="EMBL" id="VDZ55430.1"/>
    </source>
</evidence>
<dbReference type="PROSITE" id="PS00616">
    <property type="entry name" value="HIS_ACID_PHOSPHAT_1"/>
    <property type="match status" value="1"/>
</dbReference>
<dbReference type="Proteomes" id="UP000281391">
    <property type="component" value="Chromosome"/>
</dbReference>
<comment type="similarity">
    <text evidence="1">Belongs to the histidine acid phosphatase family.</text>
</comment>
<dbReference type="SUPFAM" id="SSF53254">
    <property type="entry name" value="Phosphoglycerate mutase-like"/>
    <property type="match status" value="1"/>
</dbReference>
<dbReference type="PANTHER" id="PTHR11567:SF110">
    <property type="entry name" value="2-PHOSPHOXYLOSE PHOSPHATASE 1"/>
    <property type="match status" value="1"/>
</dbReference>
<feature type="signal peptide" evidence="3">
    <location>
        <begin position="1"/>
        <end position="26"/>
    </location>
</feature>
<evidence type="ECO:0000256" key="2">
    <source>
        <dbReference type="ARBA" id="ARBA00022801"/>
    </source>
</evidence>
<dbReference type="Pfam" id="PF00328">
    <property type="entry name" value="His_Phos_2"/>
    <property type="match status" value="1"/>
</dbReference>
<evidence type="ECO:0000313" key="5">
    <source>
        <dbReference type="Proteomes" id="UP000281391"/>
    </source>
</evidence>
<organism evidence="4 5">
    <name type="scientific">Serratia odorifera</name>
    <dbReference type="NCBI Taxonomy" id="618"/>
    <lineage>
        <taxon>Bacteria</taxon>
        <taxon>Pseudomonadati</taxon>
        <taxon>Pseudomonadota</taxon>
        <taxon>Gammaproteobacteria</taxon>
        <taxon>Enterobacterales</taxon>
        <taxon>Yersiniaceae</taxon>
        <taxon>Serratia</taxon>
    </lineage>
</organism>
<sequence>MLLLQKDWSRLLFAVTLGMISSVAQAEPRYVLEKVVEVSRHGVRPPTSGNRQAMQAGTGREWPQWLTRDGELTGHGYAAATLKGRYEADYYRRQGLLANGCPSAGAVYVWASPLQRTRATAQALMDGAFPGCGVAIHAAATEQDPLFQADKMGLVPLDAERARTAIRQAMGGSAEQVKTRFSADIRRLQAAVCLPQQACPAFEQPWEITQEHDGRFSINGLGTLSNMAESIRLAYSENQPTAQVAFGHGVNASAVAPLLPLLTARYDFTNDVPYIAQRGGSVLLNQIALALAADRTSAGAPPAARWLLFVAHDTNIAYLRTLLGFSWQQGLYPRGNIPPAGSLVFERWRDRQTGQRFLRLYFQAQSLDQIRQLSPLSTLSPPLKTEFSRPGCRQLSLGVLCPWTESMQRMRAAIDPTALPTVQYRP</sequence>
<dbReference type="RefSeq" id="WP_004956971.1">
    <property type="nucleotide sequence ID" value="NZ_JAEKCK010000020.1"/>
</dbReference>
<keyword evidence="3" id="KW-0732">Signal</keyword>
<dbReference type="GO" id="GO:0030288">
    <property type="term" value="C:outer membrane-bounded periplasmic space"/>
    <property type="evidence" value="ECO:0007669"/>
    <property type="project" value="TreeGrafter"/>
</dbReference>
<keyword evidence="2" id="KW-0378">Hydrolase</keyword>
<dbReference type="PANTHER" id="PTHR11567">
    <property type="entry name" value="ACID PHOSPHATASE-RELATED"/>
    <property type="match status" value="1"/>
</dbReference>
<dbReference type="InterPro" id="IPR033379">
    <property type="entry name" value="Acid_Pase_AS"/>
</dbReference>
<dbReference type="InterPro" id="IPR000560">
    <property type="entry name" value="His_Pase_clade-2"/>
</dbReference>
<feature type="chain" id="PRO_5041089163" evidence="3">
    <location>
        <begin position="27"/>
        <end position="426"/>
    </location>
</feature>
<accession>A0A447KPK2</accession>
<dbReference type="EMBL" id="LR134117">
    <property type="protein sequence ID" value="VDZ55430.1"/>
    <property type="molecule type" value="Genomic_DNA"/>
</dbReference>
<name>A0A447KPK2_SEROD</name>
<proteinExistence type="inferred from homology"/>
<gene>
    <name evidence="4" type="primary">appA_1</name>
    <name evidence="4" type="ORF">NCTC11214_01745</name>
</gene>
<dbReference type="Gene3D" id="3.40.50.1240">
    <property type="entry name" value="Phosphoglycerate mutase-like"/>
    <property type="match status" value="2"/>
</dbReference>
<dbReference type="KEGG" id="sof:NCTC11214_01745"/>
<dbReference type="AlphaFoldDB" id="A0A447KPK2"/>
<dbReference type="InterPro" id="IPR029033">
    <property type="entry name" value="His_PPase_superfam"/>
</dbReference>
<dbReference type="GO" id="GO:0050308">
    <property type="term" value="F:sugar-phosphatase activity"/>
    <property type="evidence" value="ECO:0007669"/>
    <property type="project" value="TreeGrafter"/>
</dbReference>
<dbReference type="InterPro" id="IPR050645">
    <property type="entry name" value="Histidine_acid_phosphatase"/>
</dbReference>
<dbReference type="SMR" id="A0A447KPK2"/>
<dbReference type="CDD" id="cd07061">
    <property type="entry name" value="HP_HAP_like"/>
    <property type="match status" value="1"/>
</dbReference>